<protein>
    <submittedName>
        <fullName evidence="3">Fucose 4-O-acetylase</fullName>
    </submittedName>
</protein>
<keyword evidence="1" id="KW-1133">Transmembrane helix</keyword>
<feature type="domain" description="Acyltransferase 3" evidence="2">
    <location>
        <begin position="7"/>
        <end position="296"/>
    </location>
</feature>
<reference evidence="3 4" key="1">
    <citation type="submission" date="2016-01" db="EMBL/GenBank/DDBJ databases">
        <authorList>
            <person name="McClelland M."/>
            <person name="Jain A."/>
            <person name="Saraogi P."/>
            <person name="Mendelson R."/>
            <person name="Westerman R."/>
            <person name="SanMiguel P."/>
            <person name="Csonka L."/>
        </authorList>
    </citation>
    <scope>NUCLEOTIDE SEQUENCE [LARGE SCALE GENOMIC DNA]</scope>
    <source>
        <strain evidence="3 4">R-53146</strain>
    </source>
</reference>
<feature type="transmembrane region" description="Helical" evidence="1">
    <location>
        <begin position="279"/>
        <end position="297"/>
    </location>
</feature>
<dbReference type="EMBL" id="FCOR01000012">
    <property type="protein sequence ID" value="CVK16914.1"/>
    <property type="molecule type" value="Genomic_DNA"/>
</dbReference>
<dbReference type="InterPro" id="IPR052734">
    <property type="entry name" value="Nod_factor_acetyltransferase"/>
</dbReference>
<name>A0A0X3ARF2_9FLAO</name>
<feature type="transmembrane region" description="Helical" evidence="1">
    <location>
        <begin position="67"/>
        <end position="87"/>
    </location>
</feature>
<dbReference type="OrthoDB" id="9809782at2"/>
<dbReference type="RefSeq" id="WP_141656244.1">
    <property type="nucleotide sequence ID" value="NZ_FCOR01000012.1"/>
</dbReference>
<evidence type="ECO:0000256" key="1">
    <source>
        <dbReference type="SAM" id="Phobius"/>
    </source>
</evidence>
<proteinExistence type="predicted"/>
<feature type="transmembrane region" description="Helical" evidence="1">
    <location>
        <begin position="12"/>
        <end position="29"/>
    </location>
</feature>
<dbReference type="AlphaFoldDB" id="A0A0X3ARF2"/>
<evidence type="ECO:0000259" key="2">
    <source>
        <dbReference type="Pfam" id="PF01757"/>
    </source>
</evidence>
<feature type="transmembrane region" description="Helical" evidence="1">
    <location>
        <begin position="177"/>
        <end position="194"/>
    </location>
</feature>
<dbReference type="PANTHER" id="PTHR37312:SF1">
    <property type="entry name" value="MEMBRANE-BOUND ACYLTRANSFERASE YKRP-RELATED"/>
    <property type="match status" value="1"/>
</dbReference>
<feature type="transmembrane region" description="Helical" evidence="1">
    <location>
        <begin position="93"/>
        <end position="114"/>
    </location>
</feature>
<sequence length="319" mass="37531">MQRNMLFDSLKFGLICLMVYGHCIQFNVGHMKDTIFGFIYIFHMPLFIFISGYFSKNITWKKYKRSFISLIITFSIFQFIYSVPLLFVGLKEWFTFFIIPKGWYILGLLIWRFLFLITKDCISKPVLLSVSFIFPLCVGFLEFNILMFRIFTFFPYFLLGAYCQEFMILKIREIKKYYTISLLIITFVLIYFFINQEFTVTLFGEGSYITNSSTRIYGFIYRVLAYVLAIVVSIGVINLMPDTIGKYGSQTLEIYLLHHVILCVIYFGIFPLLNFHSSLLLDLGISAVIIIVCIYLNKFKIIKYIMSPLPLLEKMNIKI</sequence>
<dbReference type="Pfam" id="PF01757">
    <property type="entry name" value="Acyl_transf_3"/>
    <property type="match status" value="1"/>
</dbReference>
<dbReference type="STRING" id="1586267.GCA_001418685_01778"/>
<organism evidence="3 4">
    <name type="scientific">Apibacter mensalis</name>
    <dbReference type="NCBI Taxonomy" id="1586267"/>
    <lineage>
        <taxon>Bacteria</taxon>
        <taxon>Pseudomonadati</taxon>
        <taxon>Bacteroidota</taxon>
        <taxon>Flavobacteriia</taxon>
        <taxon>Flavobacteriales</taxon>
        <taxon>Weeksellaceae</taxon>
        <taxon>Apibacter</taxon>
    </lineage>
</organism>
<keyword evidence="1" id="KW-0472">Membrane</keyword>
<feature type="transmembrane region" description="Helical" evidence="1">
    <location>
        <begin position="219"/>
        <end position="240"/>
    </location>
</feature>
<feature type="transmembrane region" description="Helical" evidence="1">
    <location>
        <begin position="126"/>
        <end position="147"/>
    </location>
</feature>
<evidence type="ECO:0000313" key="4">
    <source>
        <dbReference type="Proteomes" id="UP000182761"/>
    </source>
</evidence>
<feature type="transmembrane region" description="Helical" evidence="1">
    <location>
        <begin position="35"/>
        <end position="55"/>
    </location>
</feature>
<feature type="transmembrane region" description="Helical" evidence="1">
    <location>
        <begin position="153"/>
        <end position="170"/>
    </location>
</feature>
<keyword evidence="4" id="KW-1185">Reference proteome</keyword>
<dbReference type="InterPro" id="IPR002656">
    <property type="entry name" value="Acyl_transf_3_dom"/>
</dbReference>
<dbReference type="GO" id="GO:0016747">
    <property type="term" value="F:acyltransferase activity, transferring groups other than amino-acyl groups"/>
    <property type="evidence" value="ECO:0007669"/>
    <property type="project" value="InterPro"/>
</dbReference>
<evidence type="ECO:0000313" key="3">
    <source>
        <dbReference type="EMBL" id="CVK16914.1"/>
    </source>
</evidence>
<accession>A0A0X3ARF2</accession>
<gene>
    <name evidence="3" type="ORF">Ga0061079_11245</name>
</gene>
<dbReference type="Proteomes" id="UP000182761">
    <property type="component" value="Unassembled WGS sequence"/>
</dbReference>
<feature type="transmembrane region" description="Helical" evidence="1">
    <location>
        <begin position="252"/>
        <end position="273"/>
    </location>
</feature>
<keyword evidence="1" id="KW-0812">Transmembrane</keyword>
<dbReference type="PANTHER" id="PTHR37312">
    <property type="entry name" value="MEMBRANE-BOUND ACYLTRANSFERASE YKRP-RELATED"/>
    <property type="match status" value="1"/>
</dbReference>